<proteinExistence type="predicted"/>
<gene>
    <name evidence="1" type="ORF">SLEP1_g154</name>
</gene>
<accession>A0AAV5HKJ5</accession>
<keyword evidence="2" id="KW-1185">Reference proteome</keyword>
<comment type="caution">
    <text evidence="1">The sequence shown here is derived from an EMBL/GenBank/DDBJ whole genome shotgun (WGS) entry which is preliminary data.</text>
</comment>
<evidence type="ECO:0000313" key="1">
    <source>
        <dbReference type="EMBL" id="GKU85480.1"/>
    </source>
</evidence>
<reference evidence="1 2" key="1">
    <citation type="journal article" date="2021" name="Commun. Biol.">
        <title>The genome of Shorea leprosula (Dipterocarpaceae) highlights the ecological relevance of drought in aseasonal tropical rainforests.</title>
        <authorList>
            <person name="Ng K.K.S."/>
            <person name="Kobayashi M.J."/>
            <person name="Fawcett J.A."/>
            <person name="Hatakeyama M."/>
            <person name="Paape T."/>
            <person name="Ng C.H."/>
            <person name="Ang C.C."/>
            <person name="Tnah L.H."/>
            <person name="Lee C.T."/>
            <person name="Nishiyama T."/>
            <person name="Sese J."/>
            <person name="O'Brien M.J."/>
            <person name="Copetti D."/>
            <person name="Mohd Noor M.I."/>
            <person name="Ong R.C."/>
            <person name="Putra M."/>
            <person name="Sireger I.Z."/>
            <person name="Indrioko S."/>
            <person name="Kosugi Y."/>
            <person name="Izuno A."/>
            <person name="Isagi Y."/>
            <person name="Lee S.L."/>
            <person name="Shimizu K.K."/>
        </authorList>
    </citation>
    <scope>NUCLEOTIDE SEQUENCE [LARGE SCALE GENOMIC DNA]</scope>
    <source>
        <strain evidence="1">214</strain>
    </source>
</reference>
<dbReference type="AlphaFoldDB" id="A0AAV5HKJ5"/>
<evidence type="ECO:0000313" key="2">
    <source>
        <dbReference type="Proteomes" id="UP001054252"/>
    </source>
</evidence>
<dbReference type="EMBL" id="BPVZ01000001">
    <property type="protein sequence ID" value="GKU85480.1"/>
    <property type="molecule type" value="Genomic_DNA"/>
</dbReference>
<name>A0AAV5HKJ5_9ROSI</name>
<protein>
    <submittedName>
        <fullName evidence="1">Uncharacterized protein</fullName>
    </submittedName>
</protein>
<sequence length="218" mass="24116">MEIWILLSPAHLLTRSWGKLKENTDQLVLEFCIVLLSLAARELMLEFCIMRLSSAARELVFDQDAAPRDFHTGKLPSQGLISWILTFMVLSSGAAEMPTWRMLIFAELPSWTALLLPSWSTALSFATAELDCFALPLPSWTTLVLPSWTALSFAAAELGCHAAAELEHCFELCNCELDCFGAADLGCHVAAELEHCFELCHCELDCFVELETASSLPS</sequence>
<dbReference type="Proteomes" id="UP001054252">
    <property type="component" value="Unassembled WGS sequence"/>
</dbReference>
<organism evidence="1 2">
    <name type="scientific">Rubroshorea leprosula</name>
    <dbReference type="NCBI Taxonomy" id="152421"/>
    <lineage>
        <taxon>Eukaryota</taxon>
        <taxon>Viridiplantae</taxon>
        <taxon>Streptophyta</taxon>
        <taxon>Embryophyta</taxon>
        <taxon>Tracheophyta</taxon>
        <taxon>Spermatophyta</taxon>
        <taxon>Magnoliopsida</taxon>
        <taxon>eudicotyledons</taxon>
        <taxon>Gunneridae</taxon>
        <taxon>Pentapetalae</taxon>
        <taxon>rosids</taxon>
        <taxon>malvids</taxon>
        <taxon>Malvales</taxon>
        <taxon>Dipterocarpaceae</taxon>
        <taxon>Rubroshorea</taxon>
    </lineage>
</organism>